<evidence type="ECO:0000259" key="1">
    <source>
        <dbReference type="Pfam" id="PF07726"/>
    </source>
</evidence>
<accession>A0ABW4LR61</accession>
<gene>
    <name evidence="3" type="ORF">ACFSCX_14025</name>
</gene>
<dbReference type="Gene3D" id="1.10.8.80">
    <property type="entry name" value="Magnesium chelatase subunit I, C-Terminal domain"/>
    <property type="match status" value="1"/>
</dbReference>
<feature type="domain" description="ATPase AAA-3" evidence="1">
    <location>
        <begin position="32"/>
        <end position="162"/>
    </location>
</feature>
<dbReference type="PANTHER" id="PTHR42759:SF5">
    <property type="entry name" value="METHANOL DEHYDROGENASE REGULATOR"/>
    <property type="match status" value="1"/>
</dbReference>
<dbReference type="PIRSF" id="PIRSF002849">
    <property type="entry name" value="AAA_ATPase_chaperone_MoxR_prd"/>
    <property type="match status" value="1"/>
</dbReference>
<dbReference type="InterPro" id="IPR027417">
    <property type="entry name" value="P-loop_NTPase"/>
</dbReference>
<evidence type="ECO:0000259" key="2">
    <source>
        <dbReference type="Pfam" id="PF17863"/>
    </source>
</evidence>
<name>A0ABW4LR61_9BACI</name>
<dbReference type="InterPro" id="IPR050764">
    <property type="entry name" value="CbbQ/NirQ/NorQ/GpvN"/>
</dbReference>
<dbReference type="Pfam" id="PF07726">
    <property type="entry name" value="AAA_3"/>
    <property type="match status" value="1"/>
</dbReference>
<dbReference type="Proteomes" id="UP001597214">
    <property type="component" value="Unassembled WGS sequence"/>
</dbReference>
<dbReference type="InterPro" id="IPR041628">
    <property type="entry name" value="ChlI/MoxR_AAA_lid"/>
</dbReference>
<dbReference type="CDD" id="cd00009">
    <property type="entry name" value="AAA"/>
    <property type="match status" value="1"/>
</dbReference>
<keyword evidence="4" id="KW-1185">Reference proteome</keyword>
<dbReference type="RefSeq" id="WP_377928909.1">
    <property type="nucleotide sequence ID" value="NZ_JBHUEM010000021.1"/>
</dbReference>
<comment type="caution">
    <text evidence="3">The sequence shown here is derived from an EMBL/GenBank/DDBJ whole genome shotgun (WGS) entry which is preliminary data.</text>
</comment>
<dbReference type="PANTHER" id="PTHR42759">
    <property type="entry name" value="MOXR FAMILY PROTEIN"/>
    <property type="match status" value="1"/>
</dbReference>
<proteinExistence type="predicted"/>
<organism evidence="3 4">
    <name type="scientific">Bacillus salitolerans</name>
    <dbReference type="NCBI Taxonomy" id="1437434"/>
    <lineage>
        <taxon>Bacteria</taxon>
        <taxon>Bacillati</taxon>
        <taxon>Bacillota</taxon>
        <taxon>Bacilli</taxon>
        <taxon>Bacillales</taxon>
        <taxon>Bacillaceae</taxon>
        <taxon>Bacillus</taxon>
    </lineage>
</organism>
<dbReference type="SUPFAM" id="SSF52540">
    <property type="entry name" value="P-loop containing nucleoside triphosphate hydrolases"/>
    <property type="match status" value="1"/>
</dbReference>
<dbReference type="Gene3D" id="3.40.50.300">
    <property type="entry name" value="P-loop containing nucleotide triphosphate hydrolases"/>
    <property type="match status" value="1"/>
</dbReference>
<evidence type="ECO:0000313" key="4">
    <source>
        <dbReference type="Proteomes" id="UP001597214"/>
    </source>
</evidence>
<protein>
    <submittedName>
        <fullName evidence="3">AAA family ATPase</fullName>
    </submittedName>
</protein>
<reference evidence="4" key="1">
    <citation type="journal article" date="2019" name="Int. J. Syst. Evol. Microbiol.">
        <title>The Global Catalogue of Microorganisms (GCM) 10K type strain sequencing project: providing services to taxonomists for standard genome sequencing and annotation.</title>
        <authorList>
            <consortium name="The Broad Institute Genomics Platform"/>
            <consortium name="The Broad Institute Genome Sequencing Center for Infectious Disease"/>
            <person name="Wu L."/>
            <person name="Ma J."/>
        </authorList>
    </citation>
    <scope>NUCLEOTIDE SEQUENCE [LARGE SCALE GENOMIC DNA]</scope>
    <source>
        <strain evidence="4">CCUG 49339</strain>
    </source>
</reference>
<dbReference type="InterPro" id="IPR011703">
    <property type="entry name" value="ATPase_AAA-3"/>
</dbReference>
<sequence length="312" mass="35451">MKNDIRDRVSQVLIGKEEVTELLLISMLCKGHVLLEDVPGTGKTLLAKTISKLLGGQFRRLQFTPDVLPSDVTGVEFFNPMEKEFEVRMGPVMTNILLVDEINRATPRTQSSLLEVMEERQVSIGNDTISLPAPFFVLATQNPLESQGTFPLPDAQLDRFFMCIHMGYPSFEEEHQMMKLYRENEPIKNIEAYFSSIEDFIQLQEQVQKVDVSEDMERYLLHIVHKTRTHEYVGAGVSPRGTLAFMKAVQAKALLENRQYVTPEDVKKVAPYVLSHRLQLNMEGSLRVTKPEVIQEILLSTETPVEEGVATK</sequence>
<dbReference type="EMBL" id="JBHUEM010000021">
    <property type="protein sequence ID" value="MFD1737660.1"/>
    <property type="molecule type" value="Genomic_DNA"/>
</dbReference>
<evidence type="ECO:0000313" key="3">
    <source>
        <dbReference type="EMBL" id="MFD1737660.1"/>
    </source>
</evidence>
<dbReference type="Pfam" id="PF17863">
    <property type="entry name" value="AAA_lid_2"/>
    <property type="match status" value="1"/>
</dbReference>
<feature type="domain" description="ChlI/MoxR AAA lid" evidence="2">
    <location>
        <begin position="226"/>
        <end position="297"/>
    </location>
</feature>